<sequence length="101" mass="10739">MTWSGVFFATIAIATLFTVIYGVLEEAVVFSTAIATTTWLLLAFIPEVVVISNGSKVPVQIGPIRWIFTGLALLSAIALIGALLGVFPAEPDIDTQRDSIS</sequence>
<proteinExistence type="predicted"/>
<evidence type="ECO:0000313" key="2">
    <source>
        <dbReference type="EMBL" id="PCR89443.1"/>
    </source>
</evidence>
<feature type="transmembrane region" description="Helical" evidence="1">
    <location>
        <begin position="6"/>
        <end position="24"/>
    </location>
</feature>
<dbReference type="RefSeq" id="WP_097378388.1">
    <property type="nucleotide sequence ID" value="NZ_NXNI01000001.1"/>
</dbReference>
<name>A0A2A5QRQ4_9EURY</name>
<reference evidence="2 3" key="1">
    <citation type="submission" date="2017-09" db="EMBL/GenBank/DDBJ databases">
        <title>Genome sequences of Natrinema ejinorence JCM 13890T.</title>
        <authorList>
            <person name="Roh S.W."/>
            <person name="Kim Y.B."/>
            <person name="Kim J.Y."/>
        </authorList>
    </citation>
    <scope>NUCLEOTIDE SEQUENCE [LARGE SCALE GENOMIC DNA]</scope>
    <source>
        <strain evidence="2 3">JCM 13890</strain>
    </source>
</reference>
<evidence type="ECO:0000313" key="3">
    <source>
        <dbReference type="Proteomes" id="UP000219689"/>
    </source>
</evidence>
<protein>
    <submittedName>
        <fullName evidence="2">Uncharacterized protein</fullName>
    </submittedName>
</protein>
<evidence type="ECO:0000256" key="1">
    <source>
        <dbReference type="SAM" id="Phobius"/>
    </source>
</evidence>
<feature type="transmembrane region" description="Helical" evidence="1">
    <location>
        <begin position="29"/>
        <end position="52"/>
    </location>
</feature>
<comment type="caution">
    <text evidence="2">The sequence shown here is derived from an EMBL/GenBank/DDBJ whole genome shotgun (WGS) entry which is preliminary data.</text>
</comment>
<keyword evidence="1" id="KW-0812">Transmembrane</keyword>
<keyword evidence="3" id="KW-1185">Reference proteome</keyword>
<dbReference type="EMBL" id="NXNI01000001">
    <property type="protein sequence ID" value="PCR89443.1"/>
    <property type="molecule type" value="Genomic_DNA"/>
</dbReference>
<organism evidence="2 3">
    <name type="scientific">Natrinema ejinorense</name>
    <dbReference type="NCBI Taxonomy" id="373386"/>
    <lineage>
        <taxon>Archaea</taxon>
        <taxon>Methanobacteriati</taxon>
        <taxon>Methanobacteriota</taxon>
        <taxon>Stenosarchaea group</taxon>
        <taxon>Halobacteria</taxon>
        <taxon>Halobacteriales</taxon>
        <taxon>Natrialbaceae</taxon>
        <taxon>Natrinema</taxon>
    </lineage>
</organism>
<dbReference type="Proteomes" id="UP000219689">
    <property type="component" value="Unassembled WGS sequence"/>
</dbReference>
<accession>A0A2A5QRQ4</accession>
<keyword evidence="1" id="KW-1133">Transmembrane helix</keyword>
<feature type="transmembrane region" description="Helical" evidence="1">
    <location>
        <begin position="64"/>
        <end position="87"/>
    </location>
</feature>
<gene>
    <name evidence="2" type="ORF">CP557_02155</name>
</gene>
<keyword evidence="1" id="KW-0472">Membrane</keyword>
<dbReference type="AlphaFoldDB" id="A0A2A5QRQ4"/>